<reference evidence="6 7" key="1">
    <citation type="journal article" date="2012" name="Eukaryot. Cell">
        <title>Draft genome sequence of CBS 2479, the standard type strain of Trichosporon asahii.</title>
        <authorList>
            <person name="Yang R.Y."/>
            <person name="Li H.T."/>
            <person name="Zhu H."/>
            <person name="Zhou G.P."/>
            <person name="Wang M."/>
            <person name="Wang L."/>
        </authorList>
    </citation>
    <scope>NUCLEOTIDE SEQUENCE [LARGE SCALE GENOMIC DNA]</scope>
    <source>
        <strain evidence="7">ATCC 90039 / CBS 2479 / JCM 2466 / KCTC 7840 / NCYC 2677 / UAMH 7654</strain>
    </source>
</reference>
<dbReference type="EMBL" id="ALBS01000299">
    <property type="protein sequence ID" value="EJT46211.1"/>
    <property type="molecule type" value="Genomic_DNA"/>
</dbReference>
<dbReference type="PANTHER" id="PTHR11360">
    <property type="entry name" value="MONOCARBOXYLATE TRANSPORTER"/>
    <property type="match status" value="1"/>
</dbReference>
<feature type="transmembrane region" description="Helical" evidence="4">
    <location>
        <begin position="455"/>
        <end position="475"/>
    </location>
</feature>
<dbReference type="GeneID" id="25988680"/>
<accession>J5SL20</accession>
<feature type="transmembrane region" description="Helical" evidence="4">
    <location>
        <begin position="391"/>
        <end position="410"/>
    </location>
</feature>
<evidence type="ECO:0000256" key="4">
    <source>
        <dbReference type="SAM" id="Phobius"/>
    </source>
</evidence>
<dbReference type="GO" id="GO:0022857">
    <property type="term" value="F:transmembrane transporter activity"/>
    <property type="evidence" value="ECO:0007669"/>
    <property type="project" value="InterPro"/>
</dbReference>
<dbReference type="InterPro" id="IPR036259">
    <property type="entry name" value="MFS_trans_sf"/>
</dbReference>
<feature type="compositionally biased region" description="Basic and acidic residues" evidence="3">
    <location>
        <begin position="1"/>
        <end position="13"/>
    </location>
</feature>
<comment type="caution">
    <text evidence="6">The sequence shown here is derived from an EMBL/GenBank/DDBJ whole genome shotgun (WGS) entry which is preliminary data.</text>
</comment>
<feature type="transmembrane region" description="Helical" evidence="4">
    <location>
        <begin position="325"/>
        <end position="347"/>
    </location>
</feature>
<feature type="transmembrane region" description="Helical" evidence="4">
    <location>
        <begin position="251"/>
        <end position="273"/>
    </location>
</feature>
<sequence>MHRPEHNATDDMAARPSLSAASTTSTHYDEHTHHLPSHHHAQHEPEEDLEYIQHMPPRLRTSIDSGLAVEYAEAAAAKEGDHKLDKLEKFVEKEPPVTSGARPPKPLVDILEPAPAAPLERIASVGPPPDGGLRAWLVVMGSAFSMFCVNGFVTGTGQFQSYYLNHQLSSYSPAEVASPSPSASLSFLVPCLTRTPPDRLSSSLRWDSSALSLPSLKYYQFLLSHAAFGVAGAIIYSPASGIAAHWFLRRRGTAVAVIMSGGGLGGVIYPILVKNLTDRFAWRDAILILAGIHFCLMLPPCLFMKKRLPNRPPVPIRALARPWKDVRYCFLVLGQCIANMVVFSPYFNAGLYASSNGANATIVGYAVTILQSGNVVGRLSSGPLADRFGTWLMYVASAASCAVALFAFWIARMNEGATVAGLVLYGMVSGAQLTLPPAVIATISPAHEIGMRVGMLWTMLAIPMLVGPVITGELITAAGRTYKWAGLWNALMFCVAASLLNLPGVLKWFRDRKAGKAGSNDIAQPETA</sequence>
<dbReference type="InterPro" id="IPR011701">
    <property type="entry name" value="MFS"/>
</dbReference>
<feature type="transmembrane region" description="Helical" evidence="4">
    <location>
        <begin position="487"/>
        <end position="506"/>
    </location>
</feature>
<dbReference type="VEuPathDB" id="FungiDB:A1Q1_05168"/>
<dbReference type="Proteomes" id="UP000002748">
    <property type="component" value="Unassembled WGS sequence"/>
</dbReference>
<keyword evidence="4" id="KW-0472">Membrane</keyword>
<evidence type="ECO:0000256" key="3">
    <source>
        <dbReference type="SAM" id="MobiDB-lite"/>
    </source>
</evidence>
<dbReference type="HOGENOM" id="CLU_001265_1_0_1"/>
<comment type="subcellular location">
    <subcellularLocation>
        <location evidence="1">Membrane</location>
        <topology evidence="1">Multi-pass membrane protein</topology>
    </subcellularLocation>
</comment>
<name>J5SL20_TRIAS</name>
<feature type="domain" description="Major facilitator superfamily (MFS) profile" evidence="5">
    <location>
        <begin position="285"/>
        <end position="528"/>
    </location>
</feature>
<dbReference type="AlphaFoldDB" id="J5SL20"/>
<keyword evidence="4" id="KW-0812">Transmembrane</keyword>
<dbReference type="InterPro" id="IPR050327">
    <property type="entry name" value="Proton-linked_MCT"/>
</dbReference>
<organism evidence="6 7">
    <name type="scientific">Trichosporon asahii var. asahii (strain ATCC 90039 / CBS 2479 / JCM 2466 / KCTC 7840 / NBRC 103889/ NCYC 2677 / UAMH 7654)</name>
    <name type="common">Yeast</name>
    <dbReference type="NCBI Taxonomy" id="1186058"/>
    <lineage>
        <taxon>Eukaryota</taxon>
        <taxon>Fungi</taxon>
        <taxon>Dikarya</taxon>
        <taxon>Basidiomycota</taxon>
        <taxon>Agaricomycotina</taxon>
        <taxon>Tremellomycetes</taxon>
        <taxon>Trichosporonales</taxon>
        <taxon>Trichosporonaceae</taxon>
        <taxon>Trichosporon</taxon>
    </lineage>
</organism>
<feature type="transmembrane region" description="Helical" evidence="4">
    <location>
        <begin position="422"/>
        <end position="443"/>
    </location>
</feature>
<dbReference type="RefSeq" id="XP_014177450.1">
    <property type="nucleotide sequence ID" value="XM_014321975.1"/>
</dbReference>
<dbReference type="PANTHER" id="PTHR11360:SF177">
    <property type="entry name" value="RIBOFLAVIN TRANSPORTER MCH5"/>
    <property type="match status" value="1"/>
</dbReference>
<feature type="transmembrane region" description="Helical" evidence="4">
    <location>
        <begin position="218"/>
        <end position="239"/>
    </location>
</feature>
<dbReference type="KEGG" id="tasa:A1Q1_05168"/>
<evidence type="ECO:0000256" key="2">
    <source>
        <dbReference type="ARBA" id="ARBA00006727"/>
    </source>
</evidence>
<evidence type="ECO:0000259" key="5">
    <source>
        <dbReference type="PROSITE" id="PS50850"/>
    </source>
</evidence>
<protein>
    <submittedName>
        <fullName evidence="6">Transporter</fullName>
    </submittedName>
</protein>
<keyword evidence="4" id="KW-1133">Transmembrane helix</keyword>
<dbReference type="OrthoDB" id="6509908at2759"/>
<evidence type="ECO:0000313" key="7">
    <source>
        <dbReference type="Proteomes" id="UP000002748"/>
    </source>
</evidence>
<dbReference type="InterPro" id="IPR020846">
    <property type="entry name" value="MFS_dom"/>
</dbReference>
<dbReference type="Pfam" id="PF07690">
    <property type="entry name" value="MFS_1"/>
    <property type="match status" value="1"/>
</dbReference>
<gene>
    <name evidence="6" type="ORF">A1Q1_05168</name>
</gene>
<dbReference type="Gene3D" id="1.20.1250.20">
    <property type="entry name" value="MFS general substrate transporter like domains"/>
    <property type="match status" value="1"/>
</dbReference>
<feature type="region of interest" description="Disordered" evidence="3">
    <location>
        <begin position="1"/>
        <end position="46"/>
    </location>
</feature>
<comment type="similarity">
    <text evidence="2">Belongs to the major facilitator superfamily. Monocarboxylate porter (TC 2.A.1.13) family.</text>
</comment>
<evidence type="ECO:0000313" key="6">
    <source>
        <dbReference type="EMBL" id="EJT46211.1"/>
    </source>
</evidence>
<proteinExistence type="inferred from homology"/>
<dbReference type="GO" id="GO:0016020">
    <property type="term" value="C:membrane"/>
    <property type="evidence" value="ECO:0007669"/>
    <property type="project" value="UniProtKB-SubCell"/>
</dbReference>
<feature type="transmembrane region" description="Helical" evidence="4">
    <location>
        <begin position="285"/>
        <end position="304"/>
    </location>
</feature>
<dbReference type="PROSITE" id="PS50850">
    <property type="entry name" value="MFS"/>
    <property type="match status" value="1"/>
</dbReference>
<dbReference type="SUPFAM" id="SSF103473">
    <property type="entry name" value="MFS general substrate transporter"/>
    <property type="match status" value="1"/>
</dbReference>
<evidence type="ECO:0000256" key="1">
    <source>
        <dbReference type="ARBA" id="ARBA00004141"/>
    </source>
</evidence>